<dbReference type="InterPro" id="IPR036249">
    <property type="entry name" value="Thioredoxin-like_sf"/>
</dbReference>
<dbReference type="FunFam" id="3.40.30.10:FF:000026">
    <property type="entry name" value="Glutaredoxin 2"/>
    <property type="match status" value="1"/>
</dbReference>
<organism evidence="6 7">
    <name type="scientific">Synchytrium microbalum</name>
    <dbReference type="NCBI Taxonomy" id="1806994"/>
    <lineage>
        <taxon>Eukaryota</taxon>
        <taxon>Fungi</taxon>
        <taxon>Fungi incertae sedis</taxon>
        <taxon>Chytridiomycota</taxon>
        <taxon>Chytridiomycota incertae sedis</taxon>
        <taxon>Chytridiomycetes</taxon>
        <taxon>Synchytriales</taxon>
        <taxon>Synchytriaceae</taxon>
        <taxon>Synchytrium</taxon>
    </lineage>
</organism>
<evidence type="ECO:0000259" key="5">
    <source>
        <dbReference type="Pfam" id="PF00462"/>
    </source>
</evidence>
<evidence type="ECO:0000256" key="2">
    <source>
        <dbReference type="ARBA" id="ARBA00022982"/>
    </source>
</evidence>
<dbReference type="GeneID" id="42006397"/>
<dbReference type="PROSITE" id="PS00195">
    <property type="entry name" value="GLUTAREDOXIN_1"/>
    <property type="match status" value="1"/>
</dbReference>
<dbReference type="Gene3D" id="3.40.30.10">
    <property type="entry name" value="Glutaredoxin"/>
    <property type="match status" value="1"/>
</dbReference>
<evidence type="ECO:0000256" key="4">
    <source>
        <dbReference type="ARBA" id="ARBA00023284"/>
    </source>
</evidence>
<keyword evidence="4" id="KW-0676">Redox-active center</keyword>
<dbReference type="GO" id="GO:0034599">
    <property type="term" value="P:cellular response to oxidative stress"/>
    <property type="evidence" value="ECO:0007669"/>
    <property type="project" value="TreeGrafter"/>
</dbReference>
<gene>
    <name evidence="6" type="ORF">SmJEL517_g05173</name>
</gene>
<dbReference type="InterPro" id="IPR002109">
    <property type="entry name" value="Glutaredoxin"/>
</dbReference>
<dbReference type="SUPFAM" id="SSF52833">
    <property type="entry name" value="Thioredoxin-like"/>
    <property type="match status" value="1"/>
</dbReference>
<keyword evidence="2" id="KW-0249">Electron transport</keyword>
<dbReference type="PROSITE" id="PS51354">
    <property type="entry name" value="GLUTAREDOXIN_2"/>
    <property type="match status" value="1"/>
</dbReference>
<evidence type="ECO:0000313" key="7">
    <source>
        <dbReference type="Proteomes" id="UP000319731"/>
    </source>
</evidence>
<dbReference type="InterPro" id="IPR014025">
    <property type="entry name" value="Glutaredoxin_subgr"/>
</dbReference>
<dbReference type="AlphaFoldDB" id="A0A507BQR0"/>
<keyword evidence="3" id="KW-1015">Disulfide bond</keyword>
<dbReference type="PANTHER" id="PTHR45694:SF18">
    <property type="entry name" value="GLUTAREDOXIN-1-RELATED"/>
    <property type="match status" value="1"/>
</dbReference>
<dbReference type="EMBL" id="QEAO01000043">
    <property type="protein sequence ID" value="TPX31527.1"/>
    <property type="molecule type" value="Genomic_DNA"/>
</dbReference>
<proteinExistence type="predicted"/>
<dbReference type="OrthoDB" id="418495at2759"/>
<dbReference type="Pfam" id="PF00462">
    <property type="entry name" value="Glutaredoxin"/>
    <property type="match status" value="1"/>
</dbReference>
<protein>
    <recommendedName>
        <fullName evidence="5">Glutaredoxin domain-containing protein</fullName>
    </recommendedName>
</protein>
<dbReference type="GO" id="GO:0005737">
    <property type="term" value="C:cytoplasm"/>
    <property type="evidence" value="ECO:0007669"/>
    <property type="project" value="TreeGrafter"/>
</dbReference>
<dbReference type="PRINTS" id="PR00160">
    <property type="entry name" value="GLUTAREDOXIN"/>
</dbReference>
<dbReference type="CDD" id="cd03419">
    <property type="entry name" value="GRX_GRXh_1_2_like"/>
    <property type="match status" value="1"/>
</dbReference>
<keyword evidence="1" id="KW-0813">Transport</keyword>
<sequence length="119" mass="13466">MSIVSWIFGRRLPTISTTHMAGIKTLVDSQIHDNAVQMYSKSYCPYCKKAKALLDSMNIKYSVLELDQIENGSEIQRYLKEKTSQTTVPNIFIHEQHIGGSDDLHAAKANGRLEKLLKL</sequence>
<dbReference type="GO" id="GO:0015038">
    <property type="term" value="F:glutathione disulfide oxidoreductase activity"/>
    <property type="evidence" value="ECO:0007669"/>
    <property type="project" value="TreeGrafter"/>
</dbReference>
<evidence type="ECO:0000256" key="1">
    <source>
        <dbReference type="ARBA" id="ARBA00022448"/>
    </source>
</evidence>
<accession>A0A507BQR0</accession>
<keyword evidence="7" id="KW-1185">Reference proteome</keyword>
<reference evidence="6 7" key="1">
    <citation type="journal article" date="2019" name="Sci. Rep.">
        <title>Comparative genomics of chytrid fungi reveal insights into the obligate biotrophic and pathogenic lifestyle of Synchytrium endobioticum.</title>
        <authorList>
            <person name="van de Vossenberg B.T.L.H."/>
            <person name="Warris S."/>
            <person name="Nguyen H.D.T."/>
            <person name="van Gent-Pelzer M.P.E."/>
            <person name="Joly D.L."/>
            <person name="van de Geest H.C."/>
            <person name="Bonants P.J.M."/>
            <person name="Smith D.S."/>
            <person name="Levesque C.A."/>
            <person name="van der Lee T.A.J."/>
        </authorList>
    </citation>
    <scope>NUCLEOTIDE SEQUENCE [LARGE SCALE GENOMIC DNA]</scope>
    <source>
        <strain evidence="6 7">JEL517</strain>
    </source>
</reference>
<dbReference type="GO" id="GO:0004602">
    <property type="term" value="F:glutathione peroxidase activity"/>
    <property type="evidence" value="ECO:0007669"/>
    <property type="project" value="UniProtKB-ARBA"/>
</dbReference>
<dbReference type="InterPro" id="IPR011767">
    <property type="entry name" value="GLR_AS"/>
</dbReference>
<dbReference type="Proteomes" id="UP000319731">
    <property type="component" value="Unassembled WGS sequence"/>
</dbReference>
<comment type="caution">
    <text evidence="6">The sequence shown here is derived from an EMBL/GenBank/DDBJ whole genome shotgun (WGS) entry which is preliminary data.</text>
</comment>
<feature type="domain" description="Glutaredoxin" evidence="5">
    <location>
        <begin position="36"/>
        <end position="98"/>
    </location>
</feature>
<dbReference type="STRING" id="1806994.A0A507BQR0"/>
<dbReference type="InterPro" id="IPR011899">
    <property type="entry name" value="Glutaredoxin_euk/vir"/>
</dbReference>
<name>A0A507BQR0_9FUNG</name>
<evidence type="ECO:0000313" key="6">
    <source>
        <dbReference type="EMBL" id="TPX31527.1"/>
    </source>
</evidence>
<dbReference type="NCBIfam" id="TIGR02180">
    <property type="entry name" value="GRX_euk"/>
    <property type="match status" value="1"/>
</dbReference>
<dbReference type="PANTHER" id="PTHR45694">
    <property type="entry name" value="GLUTAREDOXIN 2"/>
    <property type="match status" value="1"/>
</dbReference>
<dbReference type="RefSeq" id="XP_031022935.1">
    <property type="nucleotide sequence ID" value="XM_031171100.1"/>
</dbReference>
<evidence type="ECO:0000256" key="3">
    <source>
        <dbReference type="ARBA" id="ARBA00023157"/>
    </source>
</evidence>